<keyword evidence="1" id="KW-0812">Transmembrane</keyword>
<dbReference type="STRING" id="1221996.QY95_03180"/>
<feature type="transmembrane region" description="Helical" evidence="1">
    <location>
        <begin position="200"/>
        <end position="216"/>
    </location>
</feature>
<evidence type="ECO:0008006" key="4">
    <source>
        <dbReference type="Google" id="ProtNLM"/>
    </source>
</evidence>
<accession>A0A0F5HSN4</accession>
<proteinExistence type="predicted"/>
<gene>
    <name evidence="2" type="ORF">QY95_03180</name>
</gene>
<dbReference type="AlphaFoldDB" id="A0A0F5HSN4"/>
<evidence type="ECO:0000256" key="1">
    <source>
        <dbReference type="SAM" id="Phobius"/>
    </source>
</evidence>
<name>A0A0F5HSN4_BACTR</name>
<dbReference type="InterPro" id="IPR032479">
    <property type="entry name" value="DUF5058"/>
</dbReference>
<evidence type="ECO:0000313" key="3">
    <source>
        <dbReference type="Proteomes" id="UP000031563"/>
    </source>
</evidence>
<dbReference type="Pfam" id="PF16481">
    <property type="entry name" value="DUF5058"/>
    <property type="match status" value="1"/>
</dbReference>
<feature type="transmembrane region" description="Helical" evidence="1">
    <location>
        <begin position="101"/>
        <end position="123"/>
    </location>
</feature>
<feature type="transmembrane region" description="Helical" evidence="1">
    <location>
        <begin position="144"/>
        <end position="163"/>
    </location>
</feature>
<feature type="transmembrane region" description="Helical" evidence="1">
    <location>
        <begin position="34"/>
        <end position="56"/>
    </location>
</feature>
<comment type="caution">
    <text evidence="2">The sequence shown here is derived from an EMBL/GenBank/DDBJ whole genome shotgun (WGS) entry which is preliminary data.</text>
</comment>
<dbReference type="Proteomes" id="UP000031563">
    <property type="component" value="Unassembled WGS sequence"/>
</dbReference>
<dbReference type="EMBL" id="JWIR02000062">
    <property type="protein sequence ID" value="KKB36316.1"/>
    <property type="molecule type" value="Genomic_DNA"/>
</dbReference>
<feature type="transmembrane region" description="Helical" evidence="1">
    <location>
        <begin position="169"/>
        <end position="188"/>
    </location>
</feature>
<protein>
    <recommendedName>
        <fullName evidence="4">DUF5058 domain-containing protein</fullName>
    </recommendedName>
</protein>
<organism evidence="2 3">
    <name type="scientific">Bacillus thermotolerans</name>
    <name type="common">Quasibacillus thermotolerans</name>
    <dbReference type="NCBI Taxonomy" id="1221996"/>
    <lineage>
        <taxon>Bacteria</taxon>
        <taxon>Bacillati</taxon>
        <taxon>Bacillota</taxon>
        <taxon>Bacilli</taxon>
        <taxon>Bacillales</taxon>
        <taxon>Bacillaceae</taxon>
        <taxon>Bacillus</taxon>
    </lineage>
</organism>
<keyword evidence="1" id="KW-0472">Membrane</keyword>
<keyword evidence="3" id="KW-1185">Reference proteome</keyword>
<evidence type="ECO:0000313" key="2">
    <source>
        <dbReference type="EMBL" id="KKB36316.1"/>
    </source>
</evidence>
<keyword evidence="1" id="KW-1133">Transmembrane helix</keyword>
<sequence length="217" mass="22423">MLAIVIFQAVKFISLAKGAGTEIGMTKKEINSALKTGAIAAIGPSFAIVIVAISLIPLLGDPLTLLRIGVIGSAPVESVGASLGAGAYGTELGSSGFNMEAFTAVVWTLCLGGSGWLIFAALATKSMSKLEAKATEKSEKNKRIMGIITTAAMVAAFGNLASAEMVKGFSYIVAVLVASATMVILTALGNKYKKNWLREWSLGIAILASLVVGYFTI</sequence>
<reference evidence="2" key="1">
    <citation type="submission" date="2015-02" db="EMBL/GenBank/DDBJ databases">
        <title>Genome Assembly of Bacillaceae bacterium MTCC 8252.</title>
        <authorList>
            <person name="Verma A."/>
            <person name="Khatri I."/>
            <person name="Mual P."/>
            <person name="Subramanian S."/>
            <person name="Krishnamurthi S."/>
        </authorList>
    </citation>
    <scope>NUCLEOTIDE SEQUENCE [LARGE SCALE GENOMIC DNA]</scope>
    <source>
        <strain evidence="2">MTCC 8252</strain>
    </source>
</reference>